<name>A0A420YAT8_9PEZI</name>
<reference evidence="2 3" key="1">
    <citation type="submission" date="2018-08" db="EMBL/GenBank/DDBJ databases">
        <title>Draft genome of the lignicolous fungus Coniochaeta pulveracea.</title>
        <authorList>
            <person name="Borstlap C.J."/>
            <person name="De Witt R.N."/>
            <person name="Botha A."/>
            <person name="Volschenk H."/>
        </authorList>
    </citation>
    <scope>NUCLEOTIDE SEQUENCE [LARGE SCALE GENOMIC DNA]</scope>
    <source>
        <strain evidence="2 3">CAB683</strain>
    </source>
</reference>
<protein>
    <recommendedName>
        <fullName evidence="4">Fungal N-terminal domain-containing protein</fullName>
    </recommendedName>
</protein>
<dbReference type="Proteomes" id="UP000275385">
    <property type="component" value="Unassembled WGS sequence"/>
</dbReference>
<evidence type="ECO:0000256" key="1">
    <source>
        <dbReference type="SAM" id="MobiDB-lite"/>
    </source>
</evidence>
<accession>A0A420YAT8</accession>
<evidence type="ECO:0008006" key="4">
    <source>
        <dbReference type="Google" id="ProtNLM"/>
    </source>
</evidence>
<feature type="compositionally biased region" description="Polar residues" evidence="1">
    <location>
        <begin position="257"/>
        <end position="271"/>
    </location>
</feature>
<proteinExistence type="predicted"/>
<comment type="caution">
    <text evidence="2">The sequence shown here is derived from an EMBL/GenBank/DDBJ whole genome shotgun (WGS) entry which is preliminary data.</text>
</comment>
<feature type="region of interest" description="Disordered" evidence="1">
    <location>
        <begin position="254"/>
        <end position="279"/>
    </location>
</feature>
<dbReference type="EMBL" id="QVQW01000024">
    <property type="protein sequence ID" value="RKU45011.1"/>
    <property type="molecule type" value="Genomic_DNA"/>
</dbReference>
<keyword evidence="3" id="KW-1185">Reference proteome</keyword>
<feature type="region of interest" description="Disordered" evidence="1">
    <location>
        <begin position="329"/>
        <end position="349"/>
    </location>
</feature>
<dbReference type="AlphaFoldDB" id="A0A420YAT8"/>
<sequence>MAGVEIAILGLGLKAVYEITILSHTLTSVPSSLRRSVQLVKVCYRDLEGLIELRNQSIPILKTDPAWLRRVDSVIEDAQDGLVEVCKMVERAWEGVIDALHRRVLGEMTALRAAGLFGRLGLGELGGIMNSNMETQDRLEGGTVTVREWDDVGLLEEMFGAKIHQRGDGYILPALPTRPPSYDFTDFRRGVSLRESTDTPITEATRTAFTSEISTGLAMIPDGPETTDITPDLVTSQDRSLAQTSAFLRHVGGMSEASDSVPSLNSGNPSCTGELRNRKHMSEVSLLTATSGDMEAVPQPPGIHSTTSEVSLPISGFVSEVSHGIPRTRQVSIEDASPELSRNTSSPGLTSISDFDGMDLLFGKLNFYTPTEAVELPTQPYHPKGPAELQAHHHDVPRRANRPKAQTGNDIDLMGTERAVDNARPTPMRQTDDLSRSIDRVSWSVPNASLATVAGVYELPDGEAFRVTARINNTETK</sequence>
<feature type="compositionally biased region" description="Polar residues" evidence="1">
    <location>
        <begin position="340"/>
        <end position="349"/>
    </location>
</feature>
<evidence type="ECO:0000313" key="2">
    <source>
        <dbReference type="EMBL" id="RKU45011.1"/>
    </source>
</evidence>
<organism evidence="2 3">
    <name type="scientific">Coniochaeta pulveracea</name>
    <dbReference type="NCBI Taxonomy" id="177199"/>
    <lineage>
        <taxon>Eukaryota</taxon>
        <taxon>Fungi</taxon>
        <taxon>Dikarya</taxon>
        <taxon>Ascomycota</taxon>
        <taxon>Pezizomycotina</taxon>
        <taxon>Sordariomycetes</taxon>
        <taxon>Sordariomycetidae</taxon>
        <taxon>Coniochaetales</taxon>
        <taxon>Coniochaetaceae</taxon>
        <taxon>Coniochaeta</taxon>
    </lineage>
</organism>
<gene>
    <name evidence="2" type="ORF">DL546_003417</name>
</gene>
<evidence type="ECO:0000313" key="3">
    <source>
        <dbReference type="Proteomes" id="UP000275385"/>
    </source>
</evidence>
<dbReference type="OrthoDB" id="5240423at2759"/>